<evidence type="ECO:0008006" key="4">
    <source>
        <dbReference type="Google" id="ProtNLM"/>
    </source>
</evidence>
<dbReference type="HOGENOM" id="CLU_010194_47_3_10"/>
<dbReference type="Pfam" id="PF13561">
    <property type="entry name" value="adh_short_C2"/>
    <property type="match status" value="1"/>
</dbReference>
<dbReference type="Proteomes" id="UP000006241">
    <property type="component" value="Unassembled WGS sequence"/>
</dbReference>
<proteinExistence type="inferred from homology"/>
<dbReference type="RefSeq" id="WP_003011762.1">
    <property type="nucleotide sequence ID" value="NZ_GG668635.1"/>
</dbReference>
<dbReference type="InterPro" id="IPR002347">
    <property type="entry name" value="SDR_fam"/>
</dbReference>
<comment type="similarity">
    <text evidence="1">Belongs to the short-chain dehydrogenases/reductases (SDR) family.</text>
</comment>
<evidence type="ECO:0000313" key="2">
    <source>
        <dbReference type="EMBL" id="EEI94088.1"/>
    </source>
</evidence>
<name>C2FSW4_SPHSI</name>
<dbReference type="GO" id="GO:0016616">
    <property type="term" value="F:oxidoreductase activity, acting on the CH-OH group of donors, NAD or NADP as acceptor"/>
    <property type="evidence" value="ECO:0007669"/>
    <property type="project" value="TreeGrafter"/>
</dbReference>
<dbReference type="SUPFAM" id="SSF51735">
    <property type="entry name" value="NAD(P)-binding Rossmann-fold domains"/>
    <property type="match status" value="1"/>
</dbReference>
<dbReference type="GO" id="GO:0030497">
    <property type="term" value="P:fatty acid elongation"/>
    <property type="evidence" value="ECO:0007669"/>
    <property type="project" value="TreeGrafter"/>
</dbReference>
<reference evidence="2 3" key="1">
    <citation type="submission" date="2009-01" db="EMBL/GenBank/DDBJ databases">
        <authorList>
            <person name="Qin X."/>
            <person name="Bachman B."/>
            <person name="Battles P."/>
            <person name="Bell A."/>
            <person name="Bess C."/>
            <person name="Bickham C."/>
            <person name="Chaboub L."/>
            <person name="Chen D."/>
            <person name="Coyle M."/>
            <person name="Deiros D.R."/>
            <person name="Dinh H."/>
            <person name="Forbes L."/>
            <person name="Fowler G."/>
            <person name="Francisco L."/>
            <person name="Fu Q."/>
            <person name="Gubbala S."/>
            <person name="Hale W."/>
            <person name="Han Y."/>
            <person name="Hemphill L."/>
            <person name="Highlander S.K."/>
            <person name="Hirani K."/>
            <person name="Hogues M."/>
            <person name="Jackson L."/>
            <person name="Jakkamsetti A."/>
            <person name="Javaid M."/>
            <person name="Jiang H."/>
            <person name="Korchina V."/>
            <person name="Kovar C."/>
            <person name="Lara F."/>
            <person name="Lee S."/>
            <person name="Mata R."/>
            <person name="Mathew T."/>
            <person name="Moen C."/>
            <person name="Morales K."/>
            <person name="Munidasa M."/>
            <person name="Nazareth L."/>
            <person name="Ngo R."/>
            <person name="Nguyen L."/>
            <person name="Okwuonu G."/>
            <person name="Ongeri F."/>
            <person name="Patil S."/>
            <person name="Petrosino J."/>
            <person name="Pham C."/>
            <person name="Pham P."/>
            <person name="Pu L.-L."/>
            <person name="Puazo M."/>
            <person name="Raj R."/>
            <person name="Reid J."/>
            <person name="Rouhana J."/>
            <person name="Saada N."/>
            <person name="Shang Y."/>
            <person name="Simmons D."/>
            <person name="Thornton R."/>
            <person name="Warren J."/>
            <person name="Weissenberger G."/>
            <person name="Zhang J."/>
            <person name="Zhang L."/>
            <person name="Zhou C."/>
            <person name="Zhu D."/>
            <person name="Muzny D."/>
            <person name="Worley K."/>
            <person name="Gibbs R."/>
        </authorList>
    </citation>
    <scope>NUCLEOTIDE SEQUENCE [LARGE SCALE GENOMIC DNA]</scope>
    <source>
        <strain evidence="2 3">ATCC 33300</strain>
    </source>
</reference>
<dbReference type="PANTHER" id="PTHR42760">
    <property type="entry name" value="SHORT-CHAIN DEHYDROGENASES/REDUCTASES FAMILY MEMBER"/>
    <property type="match status" value="1"/>
</dbReference>
<dbReference type="EMBL" id="ACHB01000007">
    <property type="protein sequence ID" value="EEI94088.1"/>
    <property type="molecule type" value="Genomic_DNA"/>
</dbReference>
<evidence type="ECO:0000313" key="3">
    <source>
        <dbReference type="Proteomes" id="UP000006241"/>
    </source>
</evidence>
<dbReference type="PANTHER" id="PTHR42760:SF53">
    <property type="entry name" value="BLR4183 PROTEIN"/>
    <property type="match status" value="1"/>
</dbReference>
<evidence type="ECO:0000256" key="1">
    <source>
        <dbReference type="ARBA" id="ARBA00006484"/>
    </source>
</evidence>
<organism evidence="2 3">
    <name type="scientific">Sphingobacterium spiritivorum ATCC 33300</name>
    <dbReference type="NCBI Taxonomy" id="525372"/>
    <lineage>
        <taxon>Bacteria</taxon>
        <taxon>Pseudomonadati</taxon>
        <taxon>Bacteroidota</taxon>
        <taxon>Sphingobacteriia</taxon>
        <taxon>Sphingobacteriales</taxon>
        <taxon>Sphingobacteriaceae</taxon>
        <taxon>Sphingobacterium</taxon>
    </lineage>
</organism>
<accession>C2FSW4</accession>
<protein>
    <recommendedName>
        <fullName evidence="4">3-oxoacyl-[acyl-carrier-protein] reductase</fullName>
    </recommendedName>
</protein>
<comment type="caution">
    <text evidence="2">The sequence shown here is derived from an EMBL/GenBank/DDBJ whole genome shotgun (WGS) entry which is preliminary data.</text>
</comment>
<dbReference type="PRINTS" id="PR00081">
    <property type="entry name" value="GDHRDH"/>
</dbReference>
<gene>
    <name evidence="2" type="ORF">HMPREF0765_0420</name>
</gene>
<sequence length="139" mass="15087">MVNIHFKGVYFLTQKLLPYLNNRGSIINISSGLARFSHPNTSMYASVKGAIEVVSRILAVELGTRKIRVNTLASGAIQTDFNGGTVRDNEKVNKMVSDLTALGRPGVPDDIGGVIAFLCTEEARWINGQRIEVSGGMHL</sequence>
<dbReference type="InterPro" id="IPR036291">
    <property type="entry name" value="NAD(P)-bd_dom_sf"/>
</dbReference>
<dbReference type="Gene3D" id="3.40.50.720">
    <property type="entry name" value="NAD(P)-binding Rossmann-like Domain"/>
    <property type="match status" value="1"/>
</dbReference>
<dbReference type="AlphaFoldDB" id="C2FSW4"/>